<keyword evidence="2" id="KW-1185">Reference proteome</keyword>
<gene>
    <name evidence="1" type="ORF">BOVATA_017300</name>
</gene>
<organism evidence="1 2">
    <name type="scientific">Babesia ovata</name>
    <dbReference type="NCBI Taxonomy" id="189622"/>
    <lineage>
        <taxon>Eukaryota</taxon>
        <taxon>Sar</taxon>
        <taxon>Alveolata</taxon>
        <taxon>Apicomplexa</taxon>
        <taxon>Aconoidasida</taxon>
        <taxon>Piroplasmida</taxon>
        <taxon>Babesiidae</taxon>
        <taxon>Babesia</taxon>
    </lineage>
</organism>
<comment type="caution">
    <text evidence="1">The sequence shown here is derived from an EMBL/GenBank/DDBJ whole genome shotgun (WGS) entry which is preliminary data.</text>
</comment>
<dbReference type="VEuPathDB" id="PiroplasmaDB:BOVATA_017300"/>
<protein>
    <submittedName>
        <fullName evidence="1">Extracellular matrix-binding ebh, putative</fullName>
    </submittedName>
</protein>
<proteinExistence type="predicted"/>
<dbReference type="GeneID" id="39874007"/>
<dbReference type="RefSeq" id="XP_028866480.1">
    <property type="nucleotide sequence ID" value="XM_029010647.1"/>
</dbReference>
<dbReference type="AlphaFoldDB" id="A0A2H6KB68"/>
<evidence type="ECO:0000313" key="1">
    <source>
        <dbReference type="EMBL" id="GBE60237.1"/>
    </source>
</evidence>
<name>A0A2H6KB68_9APIC</name>
<dbReference type="Proteomes" id="UP000236319">
    <property type="component" value="Unassembled WGS sequence"/>
</dbReference>
<dbReference type="EMBL" id="BDSA01000002">
    <property type="protein sequence ID" value="GBE60237.1"/>
    <property type="molecule type" value="Genomic_DNA"/>
</dbReference>
<accession>A0A2H6KB68</accession>
<reference evidence="1 2" key="1">
    <citation type="journal article" date="2017" name="BMC Genomics">
        <title>Whole-genome assembly of Babesia ovata and comparative genomics between closely related pathogens.</title>
        <authorList>
            <person name="Yamagishi J."/>
            <person name="Asada M."/>
            <person name="Hakimi H."/>
            <person name="Tanaka T.Q."/>
            <person name="Sugimoto C."/>
            <person name="Kawazu S."/>
        </authorList>
    </citation>
    <scope>NUCLEOTIDE SEQUENCE [LARGE SCALE GENOMIC DNA]</scope>
    <source>
        <strain evidence="1 2">Miyake</strain>
    </source>
</reference>
<evidence type="ECO:0000313" key="2">
    <source>
        <dbReference type="Proteomes" id="UP000236319"/>
    </source>
</evidence>
<sequence>MSQVSKALKAVEDNVTEALQAVVNMDKSLKGDLFNVKKKIKEGIESVLGPSGLNVLTLDQKVQTDLVALKVKIEDVTKDDPTTISLIQSQLKDLGTAKSELENKLTGPDPNSIKTLTDGRETNFKNQIKTPLNAKVSAVDSAIETLGGKFNSNGALKTFDEIFKHIKEKVAEIINGDKGDKGLNGIAKAVQQYATDVYKNMRESTINDWLPKILGDKDKPVKDPIKGWLEKCVGNPRHSNGSPTTEDELRKGIKHQIKDKLEKKVYDQVKEKHNVQAKGQVAEDLGGLKTFLEEYANTLDDQLKPASDSSDANPFVSGIVGQVGDPPSQNPNNQHLTFIVEAIFVAVAAKARRAGEEIGTLLLDAGRVGTNGNKTSIAKALDDALKVAAELDGQLNNATTTPRVQPESPAKAVDTKLKEVKDEVGGQNDDDNSITSRFKKDVKKSIDDAVKELPEAVKMFDAEAEHVADNAQ</sequence>